<dbReference type="SUPFAM" id="SSF52283">
    <property type="entry name" value="Formate/glycerate dehydrogenase catalytic domain-like"/>
    <property type="match status" value="1"/>
</dbReference>
<evidence type="ECO:0000313" key="8">
    <source>
        <dbReference type="Proteomes" id="UP000187404"/>
    </source>
</evidence>
<dbReference type="InterPro" id="IPR050418">
    <property type="entry name" value="D-iso_2-hydroxyacid_DH_PdxB"/>
</dbReference>
<accession>A0A1Q9JF15</accession>
<dbReference type="AlphaFoldDB" id="A0A1Q9JF15"/>
<keyword evidence="2 4" id="KW-0560">Oxidoreductase</keyword>
<keyword evidence="3" id="KW-0520">NAD</keyword>
<evidence type="ECO:0000256" key="1">
    <source>
        <dbReference type="ARBA" id="ARBA00005854"/>
    </source>
</evidence>
<evidence type="ECO:0000259" key="5">
    <source>
        <dbReference type="Pfam" id="PF00389"/>
    </source>
</evidence>
<dbReference type="InterPro" id="IPR036291">
    <property type="entry name" value="NAD(P)-bd_dom_sf"/>
</dbReference>
<dbReference type="Gene3D" id="3.40.50.720">
    <property type="entry name" value="NAD(P)-binding Rossmann-like Domain"/>
    <property type="match status" value="2"/>
</dbReference>
<dbReference type="CDD" id="cd12162">
    <property type="entry name" value="2-Hacid_dh_4"/>
    <property type="match status" value="1"/>
</dbReference>
<protein>
    <recommendedName>
        <fullName evidence="9">Glycerate dehydrogenase</fullName>
    </recommendedName>
</protein>
<proteinExistence type="inferred from homology"/>
<evidence type="ECO:0000259" key="6">
    <source>
        <dbReference type="Pfam" id="PF02826"/>
    </source>
</evidence>
<keyword evidence="8" id="KW-1185">Reference proteome</keyword>
<dbReference type="GO" id="GO:0051287">
    <property type="term" value="F:NAD binding"/>
    <property type="evidence" value="ECO:0007669"/>
    <property type="project" value="InterPro"/>
</dbReference>
<gene>
    <name evidence="7" type="ORF">BHK98_01035</name>
</gene>
<name>A0A1Q9JF15_9FIRM</name>
<dbReference type="InterPro" id="IPR006139">
    <property type="entry name" value="D-isomer_2_OHA_DH_cat_dom"/>
</dbReference>
<organism evidence="7 8">
    <name type="scientific">Hornefia porci</name>
    <dbReference type="NCBI Taxonomy" id="2652292"/>
    <lineage>
        <taxon>Bacteria</taxon>
        <taxon>Bacillati</taxon>
        <taxon>Bacillota</taxon>
        <taxon>Clostridia</taxon>
        <taxon>Peptostreptococcales</taxon>
        <taxon>Anaerovoracaceae</taxon>
        <taxon>Hornefia</taxon>
    </lineage>
</organism>
<dbReference type="Proteomes" id="UP000187404">
    <property type="component" value="Unassembled WGS sequence"/>
</dbReference>
<dbReference type="PANTHER" id="PTHR43761:SF1">
    <property type="entry name" value="D-ISOMER SPECIFIC 2-HYDROXYACID DEHYDROGENASE CATALYTIC DOMAIN-CONTAINING PROTEIN-RELATED"/>
    <property type="match status" value="1"/>
</dbReference>
<dbReference type="SUPFAM" id="SSF51735">
    <property type="entry name" value="NAD(P)-binding Rossmann-fold domains"/>
    <property type="match status" value="1"/>
</dbReference>
<dbReference type="InterPro" id="IPR029752">
    <property type="entry name" value="D-isomer_DH_CS1"/>
</dbReference>
<evidence type="ECO:0000256" key="2">
    <source>
        <dbReference type="ARBA" id="ARBA00023002"/>
    </source>
</evidence>
<sequence>MKVAILDGYSINPGDLSWDPLEKLCDLVCYDRTSDEQIIRRSRDMDGIYVSQCVITGEIMDALPRLRYIGVTATGYDHVDIAAAKAHGIAVTNNPAYSTEAVAQHAFALILELTNHVGSYHRSVLQGDWYDSPDFCYMREPISLLDGKSLGIVGYGRIGRRVARIAEAFGMTVNIYSRDPEAARKSDILTLHCPLNSENHGLINRDFIAGMKDGAILINTARGGLIQTDDVLEALRSGKLAGAGIDVLETEPPVRPHPLIGAPNCIVTPHIAWMPRETRQKVVDVSAANLASYIEGGTLNRII</sequence>
<dbReference type="EMBL" id="MJIE01000001">
    <property type="protein sequence ID" value="OLR54788.1"/>
    <property type="molecule type" value="Genomic_DNA"/>
</dbReference>
<evidence type="ECO:0000256" key="4">
    <source>
        <dbReference type="RuleBase" id="RU003719"/>
    </source>
</evidence>
<dbReference type="PROSITE" id="PS00065">
    <property type="entry name" value="D_2_HYDROXYACID_DH_1"/>
    <property type="match status" value="1"/>
</dbReference>
<dbReference type="PANTHER" id="PTHR43761">
    <property type="entry name" value="D-ISOMER SPECIFIC 2-HYDROXYACID DEHYDROGENASE FAMILY PROTEIN (AFU_ORTHOLOGUE AFUA_1G13630)"/>
    <property type="match status" value="1"/>
</dbReference>
<dbReference type="GO" id="GO:0016616">
    <property type="term" value="F:oxidoreductase activity, acting on the CH-OH group of donors, NAD or NADP as acceptor"/>
    <property type="evidence" value="ECO:0007669"/>
    <property type="project" value="InterPro"/>
</dbReference>
<evidence type="ECO:0000313" key="7">
    <source>
        <dbReference type="EMBL" id="OLR54788.1"/>
    </source>
</evidence>
<evidence type="ECO:0000256" key="3">
    <source>
        <dbReference type="ARBA" id="ARBA00023027"/>
    </source>
</evidence>
<comment type="caution">
    <text evidence="7">The sequence shown here is derived from an EMBL/GenBank/DDBJ whole genome shotgun (WGS) entry which is preliminary data.</text>
</comment>
<dbReference type="OrthoDB" id="9805416at2"/>
<dbReference type="Pfam" id="PF00389">
    <property type="entry name" value="2-Hacid_dh"/>
    <property type="match status" value="1"/>
</dbReference>
<dbReference type="STRING" id="1261640.BHK98_01035"/>
<evidence type="ECO:0008006" key="9">
    <source>
        <dbReference type="Google" id="ProtNLM"/>
    </source>
</evidence>
<feature type="domain" description="D-isomer specific 2-hydroxyacid dehydrogenase NAD-binding" evidence="6">
    <location>
        <begin position="107"/>
        <end position="272"/>
    </location>
</feature>
<reference evidence="7 8" key="1">
    <citation type="journal article" date="2016" name="Appl. Environ. Microbiol.">
        <title>Function and Phylogeny of Bacterial Butyryl Coenzyme A:Acetate Transferases and Their Diversity in the Proximal Colon of Swine.</title>
        <authorList>
            <person name="Trachsel J."/>
            <person name="Bayles D.O."/>
            <person name="Looft T."/>
            <person name="Levine U.Y."/>
            <person name="Allen H.K."/>
        </authorList>
    </citation>
    <scope>NUCLEOTIDE SEQUENCE [LARGE SCALE GENOMIC DNA]</scope>
    <source>
        <strain evidence="7 8">68-3-10</strain>
    </source>
</reference>
<comment type="similarity">
    <text evidence="1 4">Belongs to the D-isomer specific 2-hydroxyacid dehydrogenase family.</text>
</comment>
<dbReference type="RefSeq" id="WP_075711807.1">
    <property type="nucleotide sequence ID" value="NZ_MJIE01000001.1"/>
</dbReference>
<feature type="domain" description="D-isomer specific 2-hydroxyacid dehydrogenase catalytic" evidence="5">
    <location>
        <begin position="17"/>
        <end position="301"/>
    </location>
</feature>
<dbReference type="Pfam" id="PF02826">
    <property type="entry name" value="2-Hacid_dh_C"/>
    <property type="match status" value="1"/>
</dbReference>
<dbReference type="InterPro" id="IPR006140">
    <property type="entry name" value="D-isomer_DH_NAD-bd"/>
</dbReference>